<keyword evidence="5 9" id="KW-0808">Transferase</keyword>
<organism evidence="12 13">
    <name type="scientific">Listeria monocytogenes serotype 4a (strain M7)</name>
    <dbReference type="NCBI Taxonomy" id="1030009"/>
    <lineage>
        <taxon>Bacteria</taxon>
        <taxon>Bacillati</taxon>
        <taxon>Bacillota</taxon>
        <taxon>Bacilli</taxon>
        <taxon>Bacillales</taxon>
        <taxon>Listeriaceae</taxon>
        <taxon>Listeria</taxon>
    </lineage>
</organism>
<dbReference type="FunFam" id="1.10.10.10:FF:000214">
    <property type="entry name" value="Methylated-DNA--protein-cysteine methyltransferase"/>
    <property type="match status" value="1"/>
</dbReference>
<dbReference type="Pfam" id="PF01035">
    <property type="entry name" value="DNA_binding_1"/>
    <property type="match status" value="1"/>
</dbReference>
<dbReference type="InterPro" id="IPR036217">
    <property type="entry name" value="MethylDNA_cys_MeTrfase_DNAb"/>
</dbReference>
<dbReference type="InterPro" id="IPR023546">
    <property type="entry name" value="MGMT"/>
</dbReference>
<feature type="domain" description="Methylated-DNA-[protein]-cysteine S-methyltransferase DNA binding" evidence="10">
    <location>
        <begin position="74"/>
        <end position="152"/>
    </location>
</feature>
<keyword evidence="3 9" id="KW-0963">Cytoplasm</keyword>
<dbReference type="Proteomes" id="UP000000486">
    <property type="component" value="Chromosome"/>
</dbReference>
<keyword evidence="7 9" id="KW-0234">DNA repair</keyword>
<dbReference type="SUPFAM" id="SSF46767">
    <property type="entry name" value="Methylated DNA-protein cysteine methyltransferase, C-terminal domain"/>
    <property type="match status" value="1"/>
</dbReference>
<dbReference type="PROSITE" id="PS00374">
    <property type="entry name" value="MGMT"/>
    <property type="match status" value="1"/>
</dbReference>
<keyword evidence="6 9" id="KW-0227">DNA damage</keyword>
<dbReference type="InterPro" id="IPR008332">
    <property type="entry name" value="MethylG_MeTrfase_N"/>
</dbReference>
<feature type="domain" description="Methylguanine DNA methyltransferase ribonuclease-like" evidence="11">
    <location>
        <begin position="4"/>
        <end position="68"/>
    </location>
</feature>
<comment type="subcellular location">
    <subcellularLocation>
        <location evidence="9">Cytoplasm</location>
    </subcellularLocation>
</comment>
<dbReference type="CDD" id="cd06445">
    <property type="entry name" value="ATase"/>
    <property type="match status" value="1"/>
</dbReference>
<dbReference type="KEGG" id="lmq:LMM7_2344"/>
<name>A0A0E0UYF6_LISMM</name>
<reference evidence="12 13" key="1">
    <citation type="journal article" date="2011" name="J. Bacteriol.">
        <title>Genome sequence of the nonpathogenic Listeria monocytogenes serovar 4a strain M7.</title>
        <authorList>
            <person name="Chen J."/>
            <person name="Xia Y."/>
            <person name="Cheng C."/>
            <person name="Fang C."/>
            <person name="Shan Y."/>
            <person name="Jin G."/>
            <person name="Fang W."/>
        </authorList>
    </citation>
    <scope>NUCLEOTIDE SEQUENCE [LARGE SCALE GENOMIC DNA]</scope>
    <source>
        <strain evidence="12 13">M7</strain>
    </source>
</reference>
<dbReference type="GO" id="GO:0006307">
    <property type="term" value="P:DNA alkylation repair"/>
    <property type="evidence" value="ECO:0007669"/>
    <property type="project" value="UniProtKB-UniRule"/>
</dbReference>
<evidence type="ECO:0000256" key="6">
    <source>
        <dbReference type="ARBA" id="ARBA00022763"/>
    </source>
</evidence>
<dbReference type="RefSeq" id="WP_012580858.1">
    <property type="nucleotide sequence ID" value="NC_017537.1"/>
</dbReference>
<dbReference type="InterPro" id="IPR001497">
    <property type="entry name" value="MethylDNA_cys_MeTrfase_AS"/>
</dbReference>
<comment type="catalytic activity">
    <reaction evidence="8 9">
        <text>a 6-O-methyl-2'-deoxyguanosine in DNA + L-cysteinyl-[protein] = S-methyl-L-cysteinyl-[protein] + a 2'-deoxyguanosine in DNA</text>
        <dbReference type="Rhea" id="RHEA:24000"/>
        <dbReference type="Rhea" id="RHEA-COMP:10131"/>
        <dbReference type="Rhea" id="RHEA-COMP:10132"/>
        <dbReference type="Rhea" id="RHEA-COMP:11367"/>
        <dbReference type="Rhea" id="RHEA-COMP:11368"/>
        <dbReference type="ChEBI" id="CHEBI:29950"/>
        <dbReference type="ChEBI" id="CHEBI:82612"/>
        <dbReference type="ChEBI" id="CHEBI:85445"/>
        <dbReference type="ChEBI" id="CHEBI:85448"/>
        <dbReference type="EC" id="2.1.1.63"/>
    </reaction>
</comment>
<dbReference type="EMBL" id="CP002816">
    <property type="protein sequence ID" value="AEH93349.1"/>
    <property type="molecule type" value="Genomic_DNA"/>
</dbReference>
<dbReference type="AlphaFoldDB" id="A0A0E0UYF6"/>
<evidence type="ECO:0000259" key="10">
    <source>
        <dbReference type="Pfam" id="PF01035"/>
    </source>
</evidence>
<evidence type="ECO:0000313" key="13">
    <source>
        <dbReference type="Proteomes" id="UP000000486"/>
    </source>
</evidence>
<gene>
    <name evidence="12" type="primary">ogt</name>
    <name evidence="12" type="ordered locus">LMM7_2344</name>
</gene>
<accession>A0A0E0UYF6</accession>
<evidence type="ECO:0000256" key="2">
    <source>
        <dbReference type="ARBA" id="ARBA00008711"/>
    </source>
</evidence>
<dbReference type="GO" id="GO:0003908">
    <property type="term" value="F:methylated-DNA-[protein]-cysteine S-methyltransferase activity"/>
    <property type="evidence" value="ECO:0007669"/>
    <property type="project" value="UniProtKB-UniRule"/>
</dbReference>
<evidence type="ECO:0000256" key="3">
    <source>
        <dbReference type="ARBA" id="ARBA00022490"/>
    </source>
</evidence>
<dbReference type="GO" id="GO:0032259">
    <property type="term" value="P:methylation"/>
    <property type="evidence" value="ECO:0007669"/>
    <property type="project" value="UniProtKB-KW"/>
</dbReference>
<feature type="active site" description="Nucleophile; methyl group acceptor" evidence="9">
    <location>
        <position position="124"/>
    </location>
</feature>
<comment type="function">
    <text evidence="9">Involved in the cellular defense against the biological effects of O6-methylguanine (O6-MeG) and O4-methylthymine (O4-MeT) in DNA. Repairs the methylated nucleobase in DNA by stoichiometrically transferring the methyl group to a cysteine residue in the enzyme. This is a suicide reaction: the enzyme is irreversibly inactivated.</text>
</comment>
<evidence type="ECO:0000256" key="8">
    <source>
        <dbReference type="ARBA" id="ARBA00049348"/>
    </source>
</evidence>
<evidence type="ECO:0000256" key="4">
    <source>
        <dbReference type="ARBA" id="ARBA00022603"/>
    </source>
</evidence>
<dbReference type="InterPro" id="IPR036388">
    <property type="entry name" value="WH-like_DNA-bd_sf"/>
</dbReference>
<dbReference type="HAMAP" id="MF_00772">
    <property type="entry name" value="OGT"/>
    <property type="match status" value="1"/>
</dbReference>
<dbReference type="PANTHER" id="PTHR10815:SF12">
    <property type="entry name" value="METHYLATED-DNA--PROTEIN-CYSTEINE METHYLTRANSFERASE, INDUCIBLE"/>
    <property type="match status" value="1"/>
</dbReference>
<dbReference type="HOGENOM" id="CLU_000445_52_2_9"/>
<dbReference type="PANTHER" id="PTHR10815">
    <property type="entry name" value="METHYLATED-DNA--PROTEIN-CYSTEINE METHYLTRANSFERASE"/>
    <property type="match status" value="1"/>
</dbReference>
<evidence type="ECO:0000313" key="12">
    <source>
        <dbReference type="EMBL" id="AEH93349.1"/>
    </source>
</evidence>
<dbReference type="EC" id="2.1.1.63" evidence="9"/>
<comment type="similarity">
    <text evidence="2 9">Belongs to the MGMT family.</text>
</comment>
<evidence type="ECO:0000256" key="5">
    <source>
        <dbReference type="ARBA" id="ARBA00022679"/>
    </source>
</evidence>
<evidence type="ECO:0000256" key="1">
    <source>
        <dbReference type="ARBA" id="ARBA00001286"/>
    </source>
</evidence>
<comment type="catalytic activity">
    <reaction evidence="1 9">
        <text>a 4-O-methyl-thymidine in DNA + L-cysteinyl-[protein] = a thymidine in DNA + S-methyl-L-cysteinyl-[protein]</text>
        <dbReference type="Rhea" id="RHEA:53428"/>
        <dbReference type="Rhea" id="RHEA-COMP:10131"/>
        <dbReference type="Rhea" id="RHEA-COMP:10132"/>
        <dbReference type="Rhea" id="RHEA-COMP:13555"/>
        <dbReference type="Rhea" id="RHEA-COMP:13556"/>
        <dbReference type="ChEBI" id="CHEBI:29950"/>
        <dbReference type="ChEBI" id="CHEBI:82612"/>
        <dbReference type="ChEBI" id="CHEBI:137386"/>
        <dbReference type="ChEBI" id="CHEBI:137387"/>
        <dbReference type="EC" id="2.1.1.63"/>
    </reaction>
</comment>
<evidence type="ECO:0000256" key="9">
    <source>
        <dbReference type="HAMAP-Rule" id="MF_00772"/>
    </source>
</evidence>
<dbReference type="GO" id="GO:0005737">
    <property type="term" value="C:cytoplasm"/>
    <property type="evidence" value="ECO:0007669"/>
    <property type="project" value="UniProtKB-SubCell"/>
</dbReference>
<dbReference type="InterPro" id="IPR014048">
    <property type="entry name" value="MethylDNA_cys_MeTrfase_DNA-bd"/>
</dbReference>
<comment type="miscellaneous">
    <text evidence="9">This enzyme catalyzes only one turnover and therefore is not strictly catalytic. According to one definition, an enzyme is a biocatalyst that acts repeatedly and over many reaction cycles.</text>
</comment>
<dbReference type="Pfam" id="PF02870">
    <property type="entry name" value="Methyltransf_1N"/>
    <property type="match status" value="1"/>
</dbReference>
<dbReference type="Gene3D" id="1.10.10.10">
    <property type="entry name" value="Winged helix-like DNA-binding domain superfamily/Winged helix DNA-binding domain"/>
    <property type="match status" value="1"/>
</dbReference>
<evidence type="ECO:0000256" key="7">
    <source>
        <dbReference type="ARBA" id="ARBA00023204"/>
    </source>
</evidence>
<keyword evidence="4 9" id="KW-0489">Methyltransferase</keyword>
<dbReference type="PATRIC" id="fig|1030009.3.peg.2331"/>
<proteinExistence type="inferred from homology"/>
<dbReference type="NCBIfam" id="TIGR00589">
    <property type="entry name" value="ogt"/>
    <property type="match status" value="1"/>
</dbReference>
<evidence type="ECO:0000259" key="11">
    <source>
        <dbReference type="Pfam" id="PF02870"/>
    </source>
</evidence>
<protein>
    <recommendedName>
        <fullName evidence="9">Methylated-DNA--protein-cysteine methyltransferase</fullName>
        <ecNumber evidence="9">2.1.1.63</ecNumber>
    </recommendedName>
    <alternativeName>
        <fullName evidence="9">6-O-methylguanine-DNA methyltransferase</fullName>
        <shortName evidence="9">MGMT</shortName>
    </alternativeName>
    <alternativeName>
        <fullName evidence="9">O-6-methylguanine-DNA-alkyltransferase</fullName>
    </alternativeName>
</protein>
<sequence length="160" mass="17970">MVDLYYDTLHFSDTVLYFAATENGLVYIGTQAEKIQSAKQNVEKMHIYKEELLAYLNGELTDFTVPLHLTATPLQMEVFQALTTIPYGETRTYTEIAAQINRPKAVRAVGTAIGRNPLLFVIPCHRVIGKNGKLTGYSGGIRMKESLLKLEKLNLNQLSF</sequence>